<evidence type="ECO:0000313" key="3">
    <source>
        <dbReference type="Proteomes" id="UP000282322"/>
    </source>
</evidence>
<evidence type="ECO:0000313" key="2">
    <source>
        <dbReference type="EMBL" id="RRJ28644.1"/>
    </source>
</evidence>
<keyword evidence="3" id="KW-1185">Reference proteome</keyword>
<dbReference type="AlphaFoldDB" id="A0A3P3R5K3"/>
<feature type="region of interest" description="Disordered" evidence="1">
    <location>
        <begin position="48"/>
        <end position="72"/>
    </location>
</feature>
<dbReference type="InterPro" id="IPR010985">
    <property type="entry name" value="Ribbon_hlx_hlx"/>
</dbReference>
<reference evidence="2 3" key="1">
    <citation type="submission" date="2018-11" db="EMBL/GenBank/DDBJ databases">
        <title>Taxonoimc description of Halomarina strain SPP-AMP-1.</title>
        <authorList>
            <person name="Pal Y."/>
            <person name="Srinivasana K."/>
            <person name="Verma A."/>
            <person name="Kumar P."/>
        </authorList>
    </citation>
    <scope>NUCLEOTIDE SEQUENCE [LARGE SCALE GENOMIC DNA]</scope>
    <source>
        <strain evidence="2 3">SPP-AMP-1</strain>
    </source>
</reference>
<dbReference type="InterPro" id="IPR013321">
    <property type="entry name" value="Arc_rbn_hlx_hlx"/>
</dbReference>
<dbReference type="GO" id="GO:0006355">
    <property type="term" value="P:regulation of DNA-templated transcription"/>
    <property type="evidence" value="ECO:0007669"/>
    <property type="project" value="InterPro"/>
</dbReference>
<dbReference type="EMBL" id="RRCH01000034">
    <property type="protein sequence ID" value="RRJ28644.1"/>
    <property type="molecule type" value="Genomic_DNA"/>
</dbReference>
<proteinExistence type="predicted"/>
<accession>A0A3P3R5K3</accession>
<evidence type="ECO:0000256" key="1">
    <source>
        <dbReference type="SAM" id="MobiDB-lite"/>
    </source>
</evidence>
<dbReference type="RefSeq" id="WP_124956209.1">
    <property type="nucleotide sequence ID" value="NZ_RRCH01000034.1"/>
</dbReference>
<dbReference type="CDD" id="cd22231">
    <property type="entry name" value="RHH_NikR_HicB-like"/>
    <property type="match status" value="1"/>
</dbReference>
<dbReference type="Proteomes" id="UP000282322">
    <property type="component" value="Unassembled WGS sequence"/>
</dbReference>
<protein>
    <recommendedName>
        <fullName evidence="4">Ribbon-helix-helix protein, CopG family</fullName>
    </recommendedName>
</protein>
<comment type="caution">
    <text evidence="2">The sequence shown here is derived from an EMBL/GenBank/DDBJ whole genome shotgun (WGS) entry which is preliminary data.</text>
</comment>
<organism evidence="2 3">
    <name type="scientific">Halocatena pleomorpha</name>
    <dbReference type="NCBI Taxonomy" id="1785090"/>
    <lineage>
        <taxon>Archaea</taxon>
        <taxon>Methanobacteriati</taxon>
        <taxon>Methanobacteriota</taxon>
        <taxon>Stenosarchaea group</taxon>
        <taxon>Halobacteria</taxon>
        <taxon>Halobacteriales</taxon>
        <taxon>Natronomonadaceae</taxon>
        <taxon>Halocatena</taxon>
    </lineage>
</organism>
<dbReference type="SUPFAM" id="SSF47598">
    <property type="entry name" value="Ribbon-helix-helix"/>
    <property type="match status" value="1"/>
</dbReference>
<dbReference type="OrthoDB" id="275692at2157"/>
<evidence type="ECO:0008006" key="4">
    <source>
        <dbReference type="Google" id="ProtNLM"/>
    </source>
</evidence>
<gene>
    <name evidence="2" type="ORF">EIK79_15250</name>
</gene>
<name>A0A3P3R5K3_9EURY</name>
<dbReference type="Gene3D" id="1.10.1220.10">
    <property type="entry name" value="Met repressor-like"/>
    <property type="match status" value="1"/>
</dbReference>
<sequence length="72" mass="8410">MSTLTVKIPDGMEEDIDAYLKENPHYLNRSELARDALRHMLEQPRLSASSLRRIERSEEDFENDDFVSLEDA</sequence>
<feature type="compositionally biased region" description="Acidic residues" evidence="1">
    <location>
        <begin position="57"/>
        <end position="72"/>
    </location>
</feature>